<sequence>MAENKIYRGLGDSDFNIGVFIQNEPDSAEFSSLTSIQALQSGDITRISSAFGNGWRKVFNVYAKLLFALDSQLFPYQSLASSWQQYRDQYLLQQGSKTALIFGSPHQIQTNAINIITGRHFGAKSESEFEFVWVDHHFALCPPHRVIICPYFDYRQLTNARIEQLSVYINQFVQNK</sequence>
<reference evidence="1" key="2">
    <citation type="submission" date="2020-08" db="EMBL/GenBank/DDBJ databases">
        <authorList>
            <person name="Lai Q."/>
        </authorList>
    </citation>
    <scope>NUCLEOTIDE SEQUENCE</scope>
    <source>
        <strain evidence="1">S27-2</strain>
    </source>
</reference>
<name>A0A8J6LV22_9ALTE</name>
<dbReference type="EMBL" id="JACNEP010000001">
    <property type="protein sequence ID" value="MBC3764274.1"/>
    <property type="molecule type" value="Genomic_DNA"/>
</dbReference>
<dbReference type="InterPro" id="IPR054222">
    <property type="entry name" value="DUF6942"/>
</dbReference>
<gene>
    <name evidence="1" type="ORF">H8B19_00150</name>
</gene>
<evidence type="ECO:0000313" key="1">
    <source>
        <dbReference type="EMBL" id="MBC3764274.1"/>
    </source>
</evidence>
<dbReference type="AlphaFoldDB" id="A0A8J6LV22"/>
<proteinExistence type="predicted"/>
<dbReference type="RefSeq" id="WP_186504756.1">
    <property type="nucleotide sequence ID" value="NZ_JACNEP010000001.1"/>
</dbReference>
<keyword evidence="2" id="KW-1185">Reference proteome</keyword>
<comment type="caution">
    <text evidence="1">The sequence shown here is derived from an EMBL/GenBank/DDBJ whole genome shotgun (WGS) entry which is preliminary data.</text>
</comment>
<dbReference type="Pfam" id="PF22098">
    <property type="entry name" value="DUF6942"/>
    <property type="match status" value="1"/>
</dbReference>
<accession>A0A8J6LV22</accession>
<evidence type="ECO:0000313" key="2">
    <source>
        <dbReference type="Proteomes" id="UP000601768"/>
    </source>
</evidence>
<dbReference type="Proteomes" id="UP000601768">
    <property type="component" value="Unassembled WGS sequence"/>
</dbReference>
<protein>
    <submittedName>
        <fullName evidence="1">Uncharacterized protein</fullName>
    </submittedName>
</protein>
<organism evidence="1 2">
    <name type="scientific">Neptunicella marina</name>
    <dbReference type="NCBI Taxonomy" id="2125989"/>
    <lineage>
        <taxon>Bacteria</taxon>
        <taxon>Pseudomonadati</taxon>
        <taxon>Pseudomonadota</taxon>
        <taxon>Gammaproteobacteria</taxon>
        <taxon>Alteromonadales</taxon>
        <taxon>Alteromonadaceae</taxon>
        <taxon>Neptunicella</taxon>
    </lineage>
</organism>
<reference evidence="1" key="1">
    <citation type="journal article" date="2018" name="Int. J. Syst. Evol. Microbiol.">
        <title>Neptunicella marina gen. nov., sp. nov., isolated from surface seawater.</title>
        <authorList>
            <person name="Liu X."/>
            <person name="Lai Q."/>
            <person name="Du Y."/>
            <person name="Zhang X."/>
            <person name="Liu Z."/>
            <person name="Sun F."/>
            <person name="Shao Z."/>
        </authorList>
    </citation>
    <scope>NUCLEOTIDE SEQUENCE</scope>
    <source>
        <strain evidence="1">S27-2</strain>
    </source>
</reference>